<dbReference type="RefSeq" id="WP_276169382.1">
    <property type="nucleotide sequence ID" value="NZ_JARJGR010000848.1"/>
</dbReference>
<gene>
    <name evidence="1" type="ORF">P3S46_15725</name>
</gene>
<dbReference type="AlphaFoldDB" id="A0AAW6NQ88"/>
<organism evidence="1 2">
    <name type="scientific">Enterobacter cloacae</name>
    <dbReference type="NCBI Taxonomy" id="550"/>
    <lineage>
        <taxon>Bacteria</taxon>
        <taxon>Pseudomonadati</taxon>
        <taxon>Pseudomonadota</taxon>
        <taxon>Gammaproteobacteria</taxon>
        <taxon>Enterobacterales</taxon>
        <taxon>Enterobacteriaceae</taxon>
        <taxon>Enterobacter</taxon>
        <taxon>Enterobacter cloacae complex</taxon>
    </lineage>
</organism>
<comment type="caution">
    <text evidence="1">The sequence shown here is derived from an EMBL/GenBank/DDBJ whole genome shotgun (WGS) entry which is preliminary data.</text>
</comment>
<protein>
    <submittedName>
        <fullName evidence="1">Uncharacterized protein</fullName>
    </submittedName>
</protein>
<evidence type="ECO:0000313" key="1">
    <source>
        <dbReference type="EMBL" id="MDF3638661.1"/>
    </source>
</evidence>
<reference evidence="1" key="1">
    <citation type="submission" date="2023-03" db="EMBL/GenBank/DDBJ databases">
        <title>A Study on Prevalence and Characterization of Enterobacter cloacae strains in China.</title>
        <authorList>
            <person name="Zheng Z."/>
        </authorList>
    </citation>
    <scope>NUCLEOTIDE SEQUENCE</scope>
    <source>
        <strain evidence="1">EC77</strain>
    </source>
</reference>
<accession>A0AAW6NQ88</accession>
<dbReference type="Proteomes" id="UP001215180">
    <property type="component" value="Unassembled WGS sequence"/>
</dbReference>
<sequence>MKTVEILAKQLNSWPADTTGIFMSPDTGAFYGFRVGYEHAQSIHTECLSGIRPADDAGVVVKEVEFLEQKSKRPSIPLATSNNPPTDEQLRKENLYHTKLQCLAEVLGRQSFVDKNDAERSAEAINAAFDKITF</sequence>
<dbReference type="EMBL" id="JARJGR010000848">
    <property type="protein sequence ID" value="MDF3638661.1"/>
    <property type="molecule type" value="Genomic_DNA"/>
</dbReference>
<evidence type="ECO:0000313" key="2">
    <source>
        <dbReference type="Proteomes" id="UP001215180"/>
    </source>
</evidence>
<proteinExistence type="predicted"/>
<name>A0AAW6NQ88_ENTCL</name>